<gene>
    <name evidence="2" type="ORF">ACFYTF_17520</name>
</gene>
<dbReference type="PANTHER" id="PTHR10928">
    <property type="entry name" value="SUPPRESSOR OF FUSED"/>
    <property type="match status" value="1"/>
</dbReference>
<proteinExistence type="predicted"/>
<name>A0ABW6PQE6_9NOCA</name>
<evidence type="ECO:0000313" key="2">
    <source>
        <dbReference type="EMBL" id="MFF0544630.1"/>
    </source>
</evidence>
<keyword evidence="3" id="KW-1185">Reference proteome</keyword>
<feature type="domain" description="Suppressor of fused-like" evidence="1">
    <location>
        <begin position="36"/>
        <end position="202"/>
    </location>
</feature>
<dbReference type="SUPFAM" id="SSF103359">
    <property type="entry name" value="Suppressor of Fused, N-terminal domain"/>
    <property type="match status" value="1"/>
</dbReference>
<dbReference type="InterPro" id="IPR007768">
    <property type="entry name" value="Suppressor_of_fused"/>
</dbReference>
<dbReference type="Pfam" id="PF05076">
    <property type="entry name" value="SUFU"/>
    <property type="match status" value="1"/>
</dbReference>
<organism evidence="2 3">
    <name type="scientific">Nocardia thailandica</name>
    <dbReference type="NCBI Taxonomy" id="257275"/>
    <lineage>
        <taxon>Bacteria</taxon>
        <taxon>Bacillati</taxon>
        <taxon>Actinomycetota</taxon>
        <taxon>Actinomycetes</taxon>
        <taxon>Mycobacteriales</taxon>
        <taxon>Nocardiaceae</taxon>
        <taxon>Nocardia</taxon>
    </lineage>
</organism>
<dbReference type="PANTHER" id="PTHR10928:SF2">
    <property type="entry name" value="SUPPRESSOR OF FUSED HOMOLOG"/>
    <property type="match status" value="1"/>
</dbReference>
<evidence type="ECO:0000259" key="1">
    <source>
        <dbReference type="Pfam" id="PF05076"/>
    </source>
</evidence>
<dbReference type="InterPro" id="IPR037181">
    <property type="entry name" value="SUFU_N"/>
</dbReference>
<dbReference type="EMBL" id="JBIAMX010000010">
    <property type="protein sequence ID" value="MFF0544630.1"/>
    <property type="molecule type" value="Genomic_DNA"/>
</dbReference>
<protein>
    <submittedName>
        <fullName evidence="2">Suppressor of fused domain protein</fullName>
    </submittedName>
</protein>
<comment type="caution">
    <text evidence="2">The sequence shown here is derived from an EMBL/GenBank/DDBJ whole genome shotgun (WGS) entry which is preliminary data.</text>
</comment>
<dbReference type="Proteomes" id="UP001601444">
    <property type="component" value="Unassembled WGS sequence"/>
</dbReference>
<reference evidence="2 3" key="1">
    <citation type="submission" date="2024-10" db="EMBL/GenBank/DDBJ databases">
        <title>The Natural Products Discovery Center: Release of the First 8490 Sequenced Strains for Exploring Actinobacteria Biosynthetic Diversity.</title>
        <authorList>
            <person name="Kalkreuter E."/>
            <person name="Kautsar S.A."/>
            <person name="Yang D."/>
            <person name="Bader C.D."/>
            <person name="Teijaro C.N."/>
            <person name="Fluegel L."/>
            <person name="Davis C.M."/>
            <person name="Simpson J.R."/>
            <person name="Lauterbach L."/>
            <person name="Steele A.D."/>
            <person name="Gui C."/>
            <person name="Meng S."/>
            <person name="Li G."/>
            <person name="Viehrig K."/>
            <person name="Ye F."/>
            <person name="Su P."/>
            <person name="Kiefer A.F."/>
            <person name="Nichols A."/>
            <person name="Cepeda A.J."/>
            <person name="Yan W."/>
            <person name="Fan B."/>
            <person name="Jiang Y."/>
            <person name="Adhikari A."/>
            <person name="Zheng C.-J."/>
            <person name="Schuster L."/>
            <person name="Cowan T.M."/>
            <person name="Smanski M.J."/>
            <person name="Chevrette M.G."/>
            <person name="De Carvalho L.P.S."/>
            <person name="Shen B."/>
        </authorList>
    </citation>
    <scope>NUCLEOTIDE SEQUENCE [LARGE SCALE GENOMIC DNA]</scope>
    <source>
        <strain evidence="2 3">NPDC004045</strain>
    </source>
</reference>
<dbReference type="RefSeq" id="WP_387701159.1">
    <property type="nucleotide sequence ID" value="NZ_JBIAMX010000010.1"/>
</dbReference>
<accession>A0ABW6PQE6</accession>
<dbReference type="InterPro" id="IPR020941">
    <property type="entry name" value="SUFU-like_domain"/>
</dbReference>
<evidence type="ECO:0000313" key="3">
    <source>
        <dbReference type="Proteomes" id="UP001601444"/>
    </source>
</evidence>
<sequence>MEELSGWAAIDDALRPLYGDTAPTHWGTLIAWRLGGPDPLDGISAYAREEPVPHWHYVSYGMSELGAAQSKSGDPAESGWGFEFTFRLARRPGEREAPIWPAAFLQNLARYVHESGNRFASGHHLGGLGPFAAEDTESAIRAAAVITDPELGAIGTPNGRVEFLQIVGLTEAEYDAARRWRTRELLRALRPLLPLWVTDPARACLLTDPQIAAEVRAGTTEQGSGLGELFADTVEWTYDGTAAVIRIGAHAAPIVADALADRLGSGNALRLTGSDTAIRFAPAPEPAFRGDTGEFLEIDVPAAAVTPLAEALRCGTATTVPALRNLIVTVD</sequence>